<dbReference type="EMBL" id="JBEYBF010000010">
    <property type="protein sequence ID" value="MEU1953497.1"/>
    <property type="molecule type" value="Genomic_DNA"/>
</dbReference>
<dbReference type="Gene3D" id="3.10.129.10">
    <property type="entry name" value="Hotdog Thioesterase"/>
    <property type="match status" value="1"/>
</dbReference>
<feature type="region of interest" description="Disordered" evidence="1">
    <location>
        <begin position="105"/>
        <end position="143"/>
    </location>
</feature>
<sequence>MGLWIERRFRPDSLTDGQREGFSMTVSSRGSELGGGYTGRTGLGKVIVQLTLGFEHEVRSWLLGIDDKHFHVLHEVFSVTDDRRAAVGEQLDLHFDLASRRTCPFPADQRDDLTGSPAPRSQAGSRRGLAAGYAGPATFDLGS</sequence>
<organism evidence="2 3">
    <name type="scientific">Nocardia rhamnosiphila</name>
    <dbReference type="NCBI Taxonomy" id="426716"/>
    <lineage>
        <taxon>Bacteria</taxon>
        <taxon>Bacillati</taxon>
        <taxon>Actinomycetota</taxon>
        <taxon>Actinomycetes</taxon>
        <taxon>Mycobacteriales</taxon>
        <taxon>Nocardiaceae</taxon>
        <taxon>Nocardia</taxon>
    </lineage>
</organism>
<keyword evidence="3" id="KW-1185">Reference proteome</keyword>
<evidence type="ECO:0000256" key="1">
    <source>
        <dbReference type="SAM" id="MobiDB-lite"/>
    </source>
</evidence>
<evidence type="ECO:0000313" key="3">
    <source>
        <dbReference type="Proteomes" id="UP001550628"/>
    </source>
</evidence>
<dbReference type="SUPFAM" id="SSF54637">
    <property type="entry name" value="Thioesterase/thiol ester dehydrase-isomerase"/>
    <property type="match status" value="1"/>
</dbReference>
<reference evidence="2 3" key="1">
    <citation type="submission" date="2024-06" db="EMBL/GenBank/DDBJ databases">
        <title>The Natural Products Discovery Center: Release of the First 8490 Sequenced Strains for Exploring Actinobacteria Biosynthetic Diversity.</title>
        <authorList>
            <person name="Kalkreuter E."/>
            <person name="Kautsar S.A."/>
            <person name="Yang D."/>
            <person name="Bader C.D."/>
            <person name="Teijaro C.N."/>
            <person name="Fluegel L."/>
            <person name="Davis C.M."/>
            <person name="Simpson J.R."/>
            <person name="Lauterbach L."/>
            <person name="Steele A.D."/>
            <person name="Gui C."/>
            <person name="Meng S."/>
            <person name="Li G."/>
            <person name="Viehrig K."/>
            <person name="Ye F."/>
            <person name="Su P."/>
            <person name="Kiefer A.F."/>
            <person name="Nichols A."/>
            <person name="Cepeda A.J."/>
            <person name="Yan W."/>
            <person name="Fan B."/>
            <person name="Jiang Y."/>
            <person name="Adhikari A."/>
            <person name="Zheng C.-J."/>
            <person name="Schuster L."/>
            <person name="Cowan T.M."/>
            <person name="Smanski M.J."/>
            <person name="Chevrette M.G."/>
            <person name="De Carvalho L.P.S."/>
            <person name="Shen B."/>
        </authorList>
    </citation>
    <scope>NUCLEOTIDE SEQUENCE [LARGE SCALE GENOMIC DNA]</scope>
    <source>
        <strain evidence="2 3">NPDC019708</strain>
    </source>
</reference>
<name>A0ABV2WRH5_9NOCA</name>
<accession>A0ABV2WRH5</accession>
<evidence type="ECO:0000313" key="2">
    <source>
        <dbReference type="EMBL" id="MEU1953497.1"/>
    </source>
</evidence>
<dbReference type="RefSeq" id="WP_356957997.1">
    <property type="nucleotide sequence ID" value="NZ_JBEYBD010000011.1"/>
</dbReference>
<protein>
    <submittedName>
        <fullName evidence="2">Thioesterase family protein</fullName>
    </submittedName>
</protein>
<comment type="caution">
    <text evidence="2">The sequence shown here is derived from an EMBL/GenBank/DDBJ whole genome shotgun (WGS) entry which is preliminary data.</text>
</comment>
<gene>
    <name evidence="2" type="ORF">ABZ510_16725</name>
</gene>
<dbReference type="Pfam" id="PF13279">
    <property type="entry name" value="4HBT_2"/>
    <property type="match status" value="1"/>
</dbReference>
<proteinExistence type="predicted"/>
<dbReference type="InterPro" id="IPR029069">
    <property type="entry name" value="HotDog_dom_sf"/>
</dbReference>
<dbReference type="Proteomes" id="UP001550628">
    <property type="component" value="Unassembled WGS sequence"/>
</dbReference>